<dbReference type="InterPro" id="IPR001810">
    <property type="entry name" value="F-box_dom"/>
</dbReference>
<accession>A0AAE1IWX4</accession>
<dbReference type="Pfam" id="PF00646">
    <property type="entry name" value="F-box"/>
    <property type="match status" value="1"/>
</dbReference>
<evidence type="ECO:0000259" key="1">
    <source>
        <dbReference type="PROSITE" id="PS50181"/>
    </source>
</evidence>
<dbReference type="PANTHER" id="PTHR31672">
    <property type="entry name" value="BNACNNG10540D PROTEIN"/>
    <property type="match status" value="1"/>
</dbReference>
<dbReference type="InterPro" id="IPR050796">
    <property type="entry name" value="SCF_F-box_component"/>
</dbReference>
<organism evidence="2 3">
    <name type="scientific">Acacia crassicarpa</name>
    <name type="common">northern wattle</name>
    <dbReference type="NCBI Taxonomy" id="499986"/>
    <lineage>
        <taxon>Eukaryota</taxon>
        <taxon>Viridiplantae</taxon>
        <taxon>Streptophyta</taxon>
        <taxon>Embryophyta</taxon>
        <taxon>Tracheophyta</taxon>
        <taxon>Spermatophyta</taxon>
        <taxon>Magnoliopsida</taxon>
        <taxon>eudicotyledons</taxon>
        <taxon>Gunneridae</taxon>
        <taxon>Pentapetalae</taxon>
        <taxon>rosids</taxon>
        <taxon>fabids</taxon>
        <taxon>Fabales</taxon>
        <taxon>Fabaceae</taxon>
        <taxon>Caesalpinioideae</taxon>
        <taxon>mimosoid clade</taxon>
        <taxon>Acacieae</taxon>
        <taxon>Acacia</taxon>
    </lineage>
</organism>
<comment type="caution">
    <text evidence="2">The sequence shown here is derived from an EMBL/GenBank/DDBJ whole genome shotgun (WGS) entry which is preliminary data.</text>
</comment>
<evidence type="ECO:0000313" key="2">
    <source>
        <dbReference type="EMBL" id="KAK4259380.1"/>
    </source>
</evidence>
<dbReference type="Pfam" id="PF08268">
    <property type="entry name" value="FBA_3"/>
    <property type="match status" value="1"/>
</dbReference>
<dbReference type="PROSITE" id="PS50181">
    <property type="entry name" value="FBOX"/>
    <property type="match status" value="1"/>
</dbReference>
<reference evidence="2" key="1">
    <citation type="submission" date="2023-10" db="EMBL/GenBank/DDBJ databases">
        <title>Chromosome-level genome of the transformable northern wattle, Acacia crassicarpa.</title>
        <authorList>
            <person name="Massaro I."/>
            <person name="Sinha N.R."/>
            <person name="Poethig S."/>
            <person name="Leichty A.R."/>
        </authorList>
    </citation>
    <scope>NUCLEOTIDE SEQUENCE</scope>
    <source>
        <strain evidence="2">Acra3RX</strain>
        <tissue evidence="2">Leaf</tissue>
    </source>
</reference>
<dbReference type="SUPFAM" id="SSF50965">
    <property type="entry name" value="Galactose oxidase, central domain"/>
    <property type="match status" value="1"/>
</dbReference>
<proteinExistence type="predicted"/>
<dbReference type="Gene3D" id="1.20.1280.50">
    <property type="match status" value="1"/>
</dbReference>
<dbReference type="PANTHER" id="PTHR31672:SF13">
    <property type="entry name" value="F-BOX PROTEIN CPR30-LIKE"/>
    <property type="match status" value="1"/>
</dbReference>
<protein>
    <recommendedName>
        <fullName evidence="1">F-box domain-containing protein</fullName>
    </recommendedName>
</protein>
<dbReference type="InterPro" id="IPR017451">
    <property type="entry name" value="F-box-assoc_interact_dom"/>
</dbReference>
<dbReference type="InterPro" id="IPR013187">
    <property type="entry name" value="F-box-assoc_dom_typ3"/>
</dbReference>
<dbReference type="InterPro" id="IPR036047">
    <property type="entry name" value="F-box-like_dom_sf"/>
</dbReference>
<dbReference type="AlphaFoldDB" id="A0AAE1IWX4"/>
<dbReference type="SMART" id="SM00256">
    <property type="entry name" value="FBOX"/>
    <property type="match status" value="1"/>
</dbReference>
<dbReference type="Proteomes" id="UP001293593">
    <property type="component" value="Unassembled WGS sequence"/>
</dbReference>
<name>A0AAE1IWX4_9FABA</name>
<dbReference type="EMBL" id="JAWXYG010000011">
    <property type="protein sequence ID" value="KAK4259380.1"/>
    <property type="molecule type" value="Genomic_DNA"/>
</dbReference>
<dbReference type="CDD" id="cd22157">
    <property type="entry name" value="F-box_AtFBW1-like"/>
    <property type="match status" value="1"/>
</dbReference>
<dbReference type="SUPFAM" id="SSF81383">
    <property type="entry name" value="F-box domain"/>
    <property type="match status" value="1"/>
</dbReference>
<dbReference type="NCBIfam" id="TIGR01640">
    <property type="entry name" value="F_box_assoc_1"/>
    <property type="match status" value="1"/>
</dbReference>
<sequence>MVVNGAAPFLPEEIITHILKRLPVKSLIRFRCVCQHWKNLVKNPSFITDHLRHSGHHNPNLLFFHTSYQRYYTAKLNLLNCEMQVRDLQNALLSDYLWAGHFKIIGSSNGLLCVAIHRNELAMPPSSVLLWNPATKDVREVPRSRTIDSCKFIYDFGFGFNSSVNDFKIVVIDNRVRIKRIGVYSLSRDSWKEIELKNFREDFLFFDETAVSSNEAIFWKGIGGEEGKGVIVSFDTTKEVFTSIPWPTDPALYTSTSSFVNLIVYKDKLAIFHSRSDGSLWVWVMEEDIGSSRERWNWTKKFFGGHYPRMFNCVGTIWRNEIVIVGNTETRGKEGSETHLCLVNLTTNEFKMIDGPQYCPAEFLNYVESLVPIFNIHNIEEP</sequence>
<dbReference type="InterPro" id="IPR011043">
    <property type="entry name" value="Gal_Oxase/kelch_b-propeller"/>
</dbReference>
<feature type="domain" description="F-box" evidence="1">
    <location>
        <begin position="10"/>
        <end position="50"/>
    </location>
</feature>
<evidence type="ECO:0000313" key="3">
    <source>
        <dbReference type="Proteomes" id="UP001293593"/>
    </source>
</evidence>
<keyword evidence="3" id="KW-1185">Reference proteome</keyword>
<gene>
    <name evidence="2" type="ORF">QN277_005719</name>
</gene>